<proteinExistence type="inferred from homology"/>
<dbReference type="PANTHER" id="PTHR43057:SF1">
    <property type="entry name" value="ARSENICAL-RESISTANCE PROTEIN 3"/>
    <property type="match status" value="1"/>
</dbReference>
<evidence type="ECO:0000256" key="6">
    <source>
        <dbReference type="ARBA" id="ARBA00022989"/>
    </source>
</evidence>
<dbReference type="GO" id="GO:0015104">
    <property type="term" value="F:antimonite transmembrane transporter activity"/>
    <property type="evidence" value="ECO:0007669"/>
    <property type="project" value="TreeGrafter"/>
</dbReference>
<dbReference type="GO" id="GO:0015105">
    <property type="term" value="F:arsenite transmembrane transporter activity"/>
    <property type="evidence" value="ECO:0007669"/>
    <property type="project" value="TreeGrafter"/>
</dbReference>
<dbReference type="GeneID" id="8827110"/>
<sequence length="328" mass="36560">MLEILIHIKRRLYLYVTLVFIIALILGYYIDFTKMNIMLVSVAAVFIMLYPMLTGMEVEKVKRAGRNYKLISSTLIFAYFIASLTAFFLTRTLLIGYDDLALALVLVGAIPCSNMLIGWSGIADASVADALVIAVIGLLLIPILSPILIYFNGGIFATINVLQLVLILLFYILVPLALGMLTRREIIRMKGREYFMGIKKYLPGISALGILLIVFFSVAKVSRKVIEEPQIFLLVLAALFSYYFIQTTLSVLAAKALKFKYEQGMILILGATASSQAISLSLAATVFPPLTVFALSFKPILQVFYIMFLIYALGPWLRKFLGQSINED</sequence>
<evidence type="ECO:0000256" key="1">
    <source>
        <dbReference type="ARBA" id="ARBA00004651"/>
    </source>
</evidence>
<keyword evidence="9" id="KW-1185">Reference proteome</keyword>
<dbReference type="RefSeq" id="WP_008085099.1">
    <property type="nucleotide sequence ID" value="NC_013926.1"/>
</dbReference>
<keyword evidence="6" id="KW-1133">Transmembrane helix</keyword>
<dbReference type="InterPro" id="IPR038770">
    <property type="entry name" value="Na+/solute_symporter_sf"/>
</dbReference>
<keyword evidence="5" id="KW-0812">Transmembrane</keyword>
<dbReference type="HOGENOM" id="CLU_846219_0_0_2"/>
<keyword evidence="4" id="KW-1003">Cell membrane</keyword>
<dbReference type="GO" id="GO:0015297">
    <property type="term" value="F:antiporter activity"/>
    <property type="evidence" value="ECO:0007669"/>
    <property type="project" value="InterPro"/>
</dbReference>
<evidence type="ECO:0000313" key="9">
    <source>
        <dbReference type="Proteomes" id="UP000001400"/>
    </source>
</evidence>
<evidence type="ECO:0000256" key="2">
    <source>
        <dbReference type="ARBA" id="ARBA00010110"/>
    </source>
</evidence>
<dbReference type="KEGG" id="abi:Aboo_0172"/>
<dbReference type="Pfam" id="PF01758">
    <property type="entry name" value="SBF"/>
    <property type="match status" value="1"/>
</dbReference>
<evidence type="ECO:0000313" key="8">
    <source>
        <dbReference type="EMBL" id="ADD07984.1"/>
    </source>
</evidence>
<dbReference type="Proteomes" id="UP000001400">
    <property type="component" value="Chromosome"/>
</dbReference>
<accession>B5IEW1</accession>
<dbReference type="AlphaFoldDB" id="B5IEW1"/>
<dbReference type="InterPro" id="IPR004706">
    <property type="entry name" value="Arsenical-R_Acr3"/>
</dbReference>
<dbReference type="Gene3D" id="1.20.1530.20">
    <property type="match status" value="1"/>
</dbReference>
<dbReference type="GO" id="GO:0005886">
    <property type="term" value="C:plasma membrane"/>
    <property type="evidence" value="ECO:0007669"/>
    <property type="project" value="UniProtKB-SubCell"/>
</dbReference>
<protein>
    <submittedName>
        <fullName evidence="8">Bile acid:sodium symporter</fullName>
    </submittedName>
</protein>
<dbReference type="EMBL" id="CP001941">
    <property type="protein sequence ID" value="ADD07984.1"/>
    <property type="molecule type" value="Genomic_DNA"/>
</dbReference>
<comment type="subcellular location">
    <subcellularLocation>
        <location evidence="1">Cell membrane</location>
        <topology evidence="1">Multi-pass membrane protein</topology>
    </subcellularLocation>
</comment>
<dbReference type="eggNOG" id="arCOG02190">
    <property type="taxonomic scope" value="Archaea"/>
</dbReference>
<comment type="similarity">
    <text evidence="2">Belongs to the arsenical resistance-3 (ACR3) (TC 2.A.59) family.</text>
</comment>
<gene>
    <name evidence="8" type="ordered locus">Aboo_0172</name>
</gene>
<dbReference type="PANTHER" id="PTHR43057">
    <property type="entry name" value="ARSENITE EFFLUX TRANSPORTER"/>
    <property type="match status" value="1"/>
</dbReference>
<dbReference type="STRING" id="439481.Aboo_0172"/>
<evidence type="ECO:0000256" key="5">
    <source>
        <dbReference type="ARBA" id="ARBA00022692"/>
    </source>
</evidence>
<keyword evidence="3" id="KW-0813">Transport</keyword>
<organism evidence="8 9">
    <name type="scientific">Aciduliprofundum boonei (strain DSM 19572 / T469)</name>
    <dbReference type="NCBI Taxonomy" id="439481"/>
    <lineage>
        <taxon>Archaea</taxon>
        <taxon>Methanobacteriati</taxon>
        <taxon>Thermoplasmatota</taxon>
        <taxon>DHVE2 group</taxon>
        <taxon>Candidatus Aciduliprofundum</taxon>
    </lineage>
</organism>
<evidence type="ECO:0000256" key="3">
    <source>
        <dbReference type="ARBA" id="ARBA00022448"/>
    </source>
</evidence>
<dbReference type="OrthoDB" id="326456at2157"/>
<evidence type="ECO:0000256" key="4">
    <source>
        <dbReference type="ARBA" id="ARBA00022475"/>
    </source>
</evidence>
<reference evidence="8" key="1">
    <citation type="submission" date="2010-02" db="EMBL/GenBank/DDBJ databases">
        <title>Complete sequence of Aciduliprofundum boonei T469.</title>
        <authorList>
            <consortium name="US DOE Joint Genome Institute"/>
            <person name="Lucas S."/>
            <person name="Copeland A."/>
            <person name="Lapidus A."/>
            <person name="Cheng J.-F."/>
            <person name="Bruce D."/>
            <person name="Goodwin L."/>
            <person name="Pitluck S."/>
            <person name="Saunders E."/>
            <person name="Detter J.C."/>
            <person name="Han C."/>
            <person name="Tapia R."/>
            <person name="Land M."/>
            <person name="Hauser L."/>
            <person name="Kyrpides N."/>
            <person name="Mikhailova N."/>
            <person name="Flores G."/>
            <person name="Reysenbach A.-L."/>
            <person name="Woyke T."/>
        </authorList>
    </citation>
    <scope>NUCLEOTIDE SEQUENCE</scope>
    <source>
        <strain evidence="8">T469</strain>
    </source>
</reference>
<dbReference type="InterPro" id="IPR002657">
    <property type="entry name" value="BilAc:Na_symport/Acr3"/>
</dbReference>
<name>B5IEW1_ACIB4</name>
<evidence type="ECO:0000256" key="7">
    <source>
        <dbReference type="ARBA" id="ARBA00023136"/>
    </source>
</evidence>
<keyword evidence="7" id="KW-0472">Membrane</keyword>